<dbReference type="Proteomes" id="UP000594800">
    <property type="component" value="Chromosome"/>
</dbReference>
<reference evidence="1 2" key="1">
    <citation type="submission" date="2020-11" db="EMBL/GenBank/DDBJ databases">
        <title>Description of Pontivivens ytuae sp. nov. isolated from deep sea sediment of Mariana Trench.</title>
        <authorList>
            <person name="Wang Z."/>
            <person name="Sun Q.-L."/>
            <person name="Xu X.-D."/>
            <person name="Tang Y.-Z."/>
            <person name="Zhang J."/>
        </authorList>
    </citation>
    <scope>NUCLEOTIDE SEQUENCE [LARGE SCALE GENOMIC DNA]</scope>
    <source>
        <strain evidence="1 2">MT2928</strain>
    </source>
</reference>
<dbReference type="KEGG" id="poz:I0K15_13220"/>
<organism evidence="1 2">
    <name type="scientific">Pontivivens ytuae</name>
    <dbReference type="NCBI Taxonomy" id="2789856"/>
    <lineage>
        <taxon>Bacteria</taxon>
        <taxon>Pseudomonadati</taxon>
        <taxon>Pseudomonadota</taxon>
        <taxon>Alphaproteobacteria</taxon>
        <taxon>Rhodobacterales</taxon>
        <taxon>Paracoccaceae</taxon>
        <taxon>Pontivivens</taxon>
    </lineage>
</organism>
<dbReference type="EMBL" id="CP064942">
    <property type="protein sequence ID" value="QPH52769.1"/>
    <property type="molecule type" value="Genomic_DNA"/>
</dbReference>
<protein>
    <submittedName>
        <fullName evidence="1">Uncharacterized protein</fullName>
    </submittedName>
</protein>
<sequence length="126" mass="13642">MYDVLIASDDSDDLRERMAACQRAGLNCAGTRGMIETRNALLTGYARAFVLPLTMRLATALADLAVLRNPRVVIVPLADASVPNAQCVYDIVPNARTMLNTRVAPEDLAAVLCHVIETEAPMRETA</sequence>
<name>A0A7S9LPA5_9RHOB</name>
<evidence type="ECO:0000313" key="1">
    <source>
        <dbReference type="EMBL" id="QPH52769.1"/>
    </source>
</evidence>
<accession>A0A7S9LPA5</accession>
<dbReference type="AlphaFoldDB" id="A0A7S9LPA5"/>
<proteinExistence type="predicted"/>
<keyword evidence="2" id="KW-1185">Reference proteome</keyword>
<evidence type="ECO:0000313" key="2">
    <source>
        <dbReference type="Proteomes" id="UP000594800"/>
    </source>
</evidence>
<gene>
    <name evidence="1" type="ORF">I0K15_13220</name>
</gene>